<name>A0A0E9XRA5_ANGAN</name>
<dbReference type="AlphaFoldDB" id="A0A0E9XRA5"/>
<proteinExistence type="predicted"/>
<dbReference type="EMBL" id="GBXM01004207">
    <property type="protein sequence ID" value="JAI04371.1"/>
    <property type="molecule type" value="Transcribed_RNA"/>
</dbReference>
<accession>A0A0E9XRA5</accession>
<protein>
    <submittedName>
        <fullName evidence="1">Uncharacterized protein</fullName>
    </submittedName>
</protein>
<sequence length="16" mass="1799">MGHVGYINKFSKLAFS</sequence>
<organism evidence="1">
    <name type="scientific">Anguilla anguilla</name>
    <name type="common">European freshwater eel</name>
    <name type="synonym">Muraena anguilla</name>
    <dbReference type="NCBI Taxonomy" id="7936"/>
    <lineage>
        <taxon>Eukaryota</taxon>
        <taxon>Metazoa</taxon>
        <taxon>Chordata</taxon>
        <taxon>Craniata</taxon>
        <taxon>Vertebrata</taxon>
        <taxon>Euteleostomi</taxon>
        <taxon>Actinopterygii</taxon>
        <taxon>Neopterygii</taxon>
        <taxon>Teleostei</taxon>
        <taxon>Anguilliformes</taxon>
        <taxon>Anguillidae</taxon>
        <taxon>Anguilla</taxon>
    </lineage>
</organism>
<reference evidence="1" key="2">
    <citation type="journal article" date="2015" name="Fish Shellfish Immunol.">
        <title>Early steps in the European eel (Anguilla anguilla)-Vibrio vulnificus interaction in the gills: Role of the RtxA13 toxin.</title>
        <authorList>
            <person name="Callol A."/>
            <person name="Pajuelo D."/>
            <person name="Ebbesson L."/>
            <person name="Teles M."/>
            <person name="MacKenzie S."/>
            <person name="Amaro C."/>
        </authorList>
    </citation>
    <scope>NUCLEOTIDE SEQUENCE</scope>
</reference>
<evidence type="ECO:0000313" key="1">
    <source>
        <dbReference type="EMBL" id="JAI04371.1"/>
    </source>
</evidence>
<reference evidence="1" key="1">
    <citation type="submission" date="2014-11" db="EMBL/GenBank/DDBJ databases">
        <authorList>
            <person name="Amaro Gonzalez C."/>
        </authorList>
    </citation>
    <scope>NUCLEOTIDE SEQUENCE</scope>
</reference>